<evidence type="ECO:0000256" key="2">
    <source>
        <dbReference type="SAM" id="SignalP"/>
    </source>
</evidence>
<dbReference type="Pfam" id="PF16033">
    <property type="entry name" value="DUF4789"/>
    <property type="match status" value="1"/>
</dbReference>
<sequence length="237" mass="26556">MIILYKTVGCLVFFVRLFSTQDIIFPDDDHINHEFVNMKMIESNEKSDRWQDIGTSSTSATPVESPTPPITTSSESTSTLESATESTSNPPVQPNVTCPENMIFYTDAQICDCKPYFVFFEKEDACYEVYTQGPCPLGHYAYAGLDSPYPKCIFNHCLKDNYVIFKDSCYEMRKIGGVCGDQSHLYVNQDTLELECVDTSLIPFFIVGAPPNNRNACPPGSRRNKLGHCKVIYGGKS</sequence>
<evidence type="ECO:0000313" key="4">
    <source>
        <dbReference type="EMBL" id="KAL3398626.1"/>
    </source>
</evidence>
<gene>
    <name evidence="4" type="ORF">TKK_007761</name>
</gene>
<feature type="domain" description="DUF4789" evidence="3">
    <location>
        <begin position="98"/>
        <end position="170"/>
    </location>
</feature>
<evidence type="ECO:0000259" key="3">
    <source>
        <dbReference type="Pfam" id="PF16033"/>
    </source>
</evidence>
<evidence type="ECO:0000313" key="5">
    <source>
        <dbReference type="Proteomes" id="UP001627154"/>
    </source>
</evidence>
<feature type="signal peptide" evidence="2">
    <location>
        <begin position="1"/>
        <end position="20"/>
    </location>
</feature>
<evidence type="ECO:0000256" key="1">
    <source>
        <dbReference type="SAM" id="MobiDB-lite"/>
    </source>
</evidence>
<protein>
    <recommendedName>
        <fullName evidence="3">DUF4789 domain-containing protein</fullName>
    </recommendedName>
</protein>
<comment type="caution">
    <text evidence="4">The sequence shown here is derived from an EMBL/GenBank/DDBJ whole genome shotgun (WGS) entry which is preliminary data.</text>
</comment>
<proteinExistence type="predicted"/>
<dbReference type="Proteomes" id="UP001627154">
    <property type="component" value="Unassembled WGS sequence"/>
</dbReference>
<name>A0ABD2WZQ4_9HYME</name>
<keyword evidence="2" id="KW-0732">Signal</keyword>
<dbReference type="InterPro" id="IPR031993">
    <property type="entry name" value="DUF4789"/>
</dbReference>
<keyword evidence="5" id="KW-1185">Reference proteome</keyword>
<feature type="compositionally biased region" description="Low complexity" evidence="1">
    <location>
        <begin position="70"/>
        <end position="88"/>
    </location>
</feature>
<feature type="region of interest" description="Disordered" evidence="1">
    <location>
        <begin position="46"/>
        <end position="94"/>
    </location>
</feature>
<dbReference type="AlphaFoldDB" id="A0ABD2WZQ4"/>
<reference evidence="4 5" key="1">
    <citation type="journal article" date="2024" name="bioRxiv">
        <title>A reference genome for Trichogramma kaykai: A tiny desert-dwelling parasitoid wasp with competing sex-ratio distorters.</title>
        <authorList>
            <person name="Culotta J."/>
            <person name="Lindsey A.R."/>
        </authorList>
    </citation>
    <scope>NUCLEOTIDE SEQUENCE [LARGE SCALE GENOMIC DNA]</scope>
    <source>
        <strain evidence="4 5">KSX58</strain>
    </source>
</reference>
<dbReference type="EMBL" id="JBJJXI010000059">
    <property type="protein sequence ID" value="KAL3398626.1"/>
    <property type="molecule type" value="Genomic_DNA"/>
</dbReference>
<feature type="chain" id="PRO_5044821415" description="DUF4789 domain-containing protein" evidence="2">
    <location>
        <begin position="21"/>
        <end position="237"/>
    </location>
</feature>
<organism evidence="4 5">
    <name type="scientific">Trichogramma kaykai</name>
    <dbReference type="NCBI Taxonomy" id="54128"/>
    <lineage>
        <taxon>Eukaryota</taxon>
        <taxon>Metazoa</taxon>
        <taxon>Ecdysozoa</taxon>
        <taxon>Arthropoda</taxon>
        <taxon>Hexapoda</taxon>
        <taxon>Insecta</taxon>
        <taxon>Pterygota</taxon>
        <taxon>Neoptera</taxon>
        <taxon>Endopterygota</taxon>
        <taxon>Hymenoptera</taxon>
        <taxon>Apocrita</taxon>
        <taxon>Proctotrupomorpha</taxon>
        <taxon>Chalcidoidea</taxon>
        <taxon>Trichogrammatidae</taxon>
        <taxon>Trichogramma</taxon>
    </lineage>
</organism>
<dbReference type="PANTHER" id="PTHR21177">
    <property type="entry name" value="IP06524P-RELATED"/>
    <property type="match status" value="1"/>
</dbReference>
<accession>A0ABD2WZQ4</accession>
<dbReference type="PANTHER" id="PTHR21177:SF4">
    <property type="entry name" value="IP06524P"/>
    <property type="match status" value="1"/>
</dbReference>